<evidence type="ECO:0008006" key="10">
    <source>
        <dbReference type="Google" id="ProtNLM"/>
    </source>
</evidence>
<dbReference type="PANTHER" id="PTHR12318:SF0">
    <property type="entry name" value="ACYL-COENZYME A DIPHOSPHATASE NUDT19"/>
    <property type="match status" value="1"/>
</dbReference>
<keyword evidence="7" id="KW-0464">Manganese</keyword>
<comment type="caution">
    <text evidence="8">The sequence shown here is derived from an EMBL/GenBank/DDBJ whole genome shotgun (WGS) entry which is preliminary data.</text>
</comment>
<sequence>MKHNWKEAATLILTAFKGVSVKSGYDYTILNLKRSTKTSFMPKGYVYPGGTVEVADSSMKWSSFFPDFIKKSHDTSKLRTVPPILEGVHNLPKLLTLKVAAIRETFEETGILLCCNMSQVQEGNNEWITCSMYPGLQEWRNKVQKDASEFYNLCQHYKCCPDVQNIYLWSNWLTPTSTGNKRYDTIFFIACLKEMPYAVADKGEIEYLSWISPDKVMDQHKNREIFVPPPQVYETLRLLQFDEIHCLSNFAKQRSGHGCERWMPVQFKATDGMVSLLPGDDGYCPVNFCTLSEPTEIDMSVEEFRTKSFVCHRLESMGKSATNVALHNYRATNGHVLPIRDYKK</sequence>
<keyword evidence="4" id="KW-0479">Metal-binding</keyword>
<evidence type="ECO:0000313" key="8">
    <source>
        <dbReference type="EMBL" id="KAK6630578.1"/>
    </source>
</evidence>
<keyword evidence="5" id="KW-0378">Hydrolase</keyword>
<reference evidence="8 9" key="1">
    <citation type="submission" date="2023-10" db="EMBL/GenBank/DDBJ databases">
        <title>Genomes of two closely related lineages of the louse Polyplax serrata with different host specificities.</title>
        <authorList>
            <person name="Martinu J."/>
            <person name="Tarabai H."/>
            <person name="Stefka J."/>
            <person name="Hypsa V."/>
        </authorList>
    </citation>
    <scope>NUCLEOTIDE SEQUENCE [LARGE SCALE GENOMIC DNA]</scope>
    <source>
        <strain evidence="8">HR10_N</strain>
    </source>
</reference>
<evidence type="ECO:0000313" key="9">
    <source>
        <dbReference type="Proteomes" id="UP001372834"/>
    </source>
</evidence>
<evidence type="ECO:0000256" key="6">
    <source>
        <dbReference type="ARBA" id="ARBA00022842"/>
    </source>
</evidence>
<evidence type="ECO:0000256" key="4">
    <source>
        <dbReference type="ARBA" id="ARBA00022723"/>
    </source>
</evidence>
<dbReference type="Gene3D" id="3.90.79.10">
    <property type="entry name" value="Nucleoside Triphosphate Pyrophosphohydrolase"/>
    <property type="match status" value="1"/>
</dbReference>
<gene>
    <name evidence="8" type="ORF">RUM43_014563</name>
</gene>
<dbReference type="EMBL" id="JAWJWE010000010">
    <property type="protein sequence ID" value="KAK6630578.1"/>
    <property type="molecule type" value="Genomic_DNA"/>
</dbReference>
<evidence type="ECO:0000256" key="2">
    <source>
        <dbReference type="ARBA" id="ARBA00001946"/>
    </source>
</evidence>
<name>A0AAN8Q211_POLSC</name>
<organism evidence="8 9">
    <name type="scientific">Polyplax serrata</name>
    <name type="common">Common mouse louse</name>
    <dbReference type="NCBI Taxonomy" id="468196"/>
    <lineage>
        <taxon>Eukaryota</taxon>
        <taxon>Metazoa</taxon>
        <taxon>Ecdysozoa</taxon>
        <taxon>Arthropoda</taxon>
        <taxon>Hexapoda</taxon>
        <taxon>Insecta</taxon>
        <taxon>Pterygota</taxon>
        <taxon>Neoptera</taxon>
        <taxon>Paraneoptera</taxon>
        <taxon>Psocodea</taxon>
        <taxon>Troctomorpha</taxon>
        <taxon>Phthiraptera</taxon>
        <taxon>Anoplura</taxon>
        <taxon>Polyplacidae</taxon>
        <taxon>Polyplax</taxon>
    </lineage>
</organism>
<evidence type="ECO:0000256" key="7">
    <source>
        <dbReference type="ARBA" id="ARBA00023211"/>
    </source>
</evidence>
<comment type="cofactor">
    <cofactor evidence="1">
        <name>Mn(2+)</name>
        <dbReference type="ChEBI" id="CHEBI:29035"/>
    </cofactor>
</comment>
<protein>
    <recommendedName>
        <fullName evidence="10">Nudix hydrolase domain-containing protein</fullName>
    </recommendedName>
</protein>
<proteinExistence type="inferred from homology"/>
<dbReference type="AlphaFoldDB" id="A0AAN8Q211"/>
<dbReference type="CDD" id="cd18870">
    <property type="entry name" value="NUDIX_AcylCoAdiphos_Nudt19"/>
    <property type="match status" value="1"/>
</dbReference>
<dbReference type="InterPro" id="IPR039121">
    <property type="entry name" value="NUDT19"/>
</dbReference>
<comment type="similarity">
    <text evidence="3">Belongs to the Nudix hydrolase family.</text>
</comment>
<dbReference type="Proteomes" id="UP001372834">
    <property type="component" value="Unassembled WGS sequence"/>
</dbReference>
<comment type="cofactor">
    <cofactor evidence="2">
        <name>Mg(2+)</name>
        <dbReference type="ChEBI" id="CHEBI:18420"/>
    </cofactor>
</comment>
<dbReference type="GO" id="GO:0016818">
    <property type="term" value="F:hydrolase activity, acting on acid anhydrides, in phosphorus-containing anhydrides"/>
    <property type="evidence" value="ECO:0007669"/>
    <property type="project" value="InterPro"/>
</dbReference>
<dbReference type="GO" id="GO:0046872">
    <property type="term" value="F:metal ion binding"/>
    <property type="evidence" value="ECO:0007669"/>
    <property type="project" value="UniProtKB-KW"/>
</dbReference>
<dbReference type="InterPro" id="IPR015797">
    <property type="entry name" value="NUDIX_hydrolase-like_dom_sf"/>
</dbReference>
<dbReference type="PANTHER" id="PTHR12318">
    <property type="entry name" value="TESTOSTERONE-REGULATED PROTEIN RP2"/>
    <property type="match status" value="1"/>
</dbReference>
<dbReference type="GO" id="GO:0005739">
    <property type="term" value="C:mitochondrion"/>
    <property type="evidence" value="ECO:0007669"/>
    <property type="project" value="TreeGrafter"/>
</dbReference>
<evidence type="ECO:0000256" key="1">
    <source>
        <dbReference type="ARBA" id="ARBA00001936"/>
    </source>
</evidence>
<evidence type="ECO:0000256" key="3">
    <source>
        <dbReference type="ARBA" id="ARBA00005582"/>
    </source>
</evidence>
<evidence type="ECO:0000256" key="5">
    <source>
        <dbReference type="ARBA" id="ARBA00022801"/>
    </source>
</evidence>
<keyword evidence="6" id="KW-0460">Magnesium</keyword>
<accession>A0AAN8Q211</accession>
<dbReference type="SUPFAM" id="SSF55811">
    <property type="entry name" value="Nudix"/>
    <property type="match status" value="1"/>
</dbReference>